<accession>A0A919QZX0</accession>
<comment type="caution">
    <text evidence="1">The sequence shown here is derived from an EMBL/GenBank/DDBJ whole genome shotgun (WGS) entry which is preliminary data.</text>
</comment>
<name>A0A919QZX0_9ACTN</name>
<gene>
    <name evidence="1" type="ORF">Sru01_08380</name>
</gene>
<evidence type="ECO:0000313" key="2">
    <source>
        <dbReference type="Proteomes" id="UP000655287"/>
    </source>
</evidence>
<reference evidence="1" key="1">
    <citation type="submission" date="2021-01" db="EMBL/GenBank/DDBJ databases">
        <title>Whole genome shotgun sequence of Sphaerisporangium rufum NBRC 109079.</title>
        <authorList>
            <person name="Komaki H."/>
            <person name="Tamura T."/>
        </authorList>
    </citation>
    <scope>NUCLEOTIDE SEQUENCE</scope>
    <source>
        <strain evidence="1">NBRC 109079</strain>
    </source>
</reference>
<dbReference type="Proteomes" id="UP000655287">
    <property type="component" value="Unassembled WGS sequence"/>
</dbReference>
<sequence>MRHLAHEPARDDAAVPEVIPLGGPHSVNPQIVGDGAALLSRALRVGFPVARGFVVPVTAAGMDVAEVLGGALREAWAAIRGSVRIAVSATCPAGGGFGASPQFYDGSTWSGLLDGLYDMLAHHRLENPATTRLPWSIVVQDVPDVRCSALVMSGHPTGWGQGASVWSGSPDPDDPRDWLGWTRRRRLRRLAREAAALAGHPVDLEVVYDVRGSGRIVDFRRYNPVPQA</sequence>
<dbReference type="RefSeq" id="WP_203982496.1">
    <property type="nucleotide sequence ID" value="NZ_BOOU01000012.1"/>
</dbReference>
<dbReference type="AlphaFoldDB" id="A0A919QZX0"/>
<evidence type="ECO:0000313" key="1">
    <source>
        <dbReference type="EMBL" id="GII75856.1"/>
    </source>
</evidence>
<protein>
    <submittedName>
        <fullName evidence="1">Uncharacterized protein</fullName>
    </submittedName>
</protein>
<proteinExistence type="predicted"/>
<organism evidence="1 2">
    <name type="scientific">Sphaerisporangium rufum</name>
    <dbReference type="NCBI Taxonomy" id="1381558"/>
    <lineage>
        <taxon>Bacteria</taxon>
        <taxon>Bacillati</taxon>
        <taxon>Actinomycetota</taxon>
        <taxon>Actinomycetes</taxon>
        <taxon>Streptosporangiales</taxon>
        <taxon>Streptosporangiaceae</taxon>
        <taxon>Sphaerisporangium</taxon>
    </lineage>
</organism>
<dbReference type="EMBL" id="BOOU01000012">
    <property type="protein sequence ID" value="GII75856.1"/>
    <property type="molecule type" value="Genomic_DNA"/>
</dbReference>
<keyword evidence="2" id="KW-1185">Reference proteome</keyword>
<dbReference type="SUPFAM" id="SSF56059">
    <property type="entry name" value="Glutathione synthetase ATP-binding domain-like"/>
    <property type="match status" value="1"/>
</dbReference>